<feature type="transmembrane region" description="Helical" evidence="8">
    <location>
        <begin position="152"/>
        <end position="176"/>
    </location>
</feature>
<comment type="caution">
    <text evidence="10">The sequence shown here is derived from an EMBL/GenBank/DDBJ whole genome shotgun (WGS) entry which is preliminary data.</text>
</comment>
<evidence type="ECO:0000256" key="2">
    <source>
        <dbReference type="ARBA" id="ARBA00004141"/>
    </source>
</evidence>
<dbReference type="Pfam" id="PF07291">
    <property type="entry name" value="MauE"/>
    <property type="match status" value="1"/>
</dbReference>
<dbReference type="RefSeq" id="WP_062611295.1">
    <property type="nucleotide sequence ID" value="NZ_FCOX02000071.1"/>
</dbReference>
<accession>A0A158EDG7</accession>
<sequence>MIDPVILMVCIASATIIALASAVPKWREPSRFRASLDGFALLPSFAVTPLSFVFPLLETAGAIGLLFADTRMPGAIALIALFTLFGAALAINVLRGHTDIDCGCSGFIAARASERTPKSIGWWHVARALMLAALAAAALVPATGRALVGFDYLSAGACTLFAVAAWFTLDVLLVNLPKLDSLRNS</sequence>
<comment type="pathway">
    <text evidence="3">One-carbon metabolism; methylamine degradation.</text>
</comment>
<reference evidence="10" key="1">
    <citation type="submission" date="2016-01" db="EMBL/GenBank/DDBJ databases">
        <authorList>
            <person name="Peeters C."/>
        </authorList>
    </citation>
    <scope>NUCLEOTIDE SEQUENCE</scope>
    <source>
        <strain evidence="10">LMG 29321</strain>
    </source>
</reference>
<evidence type="ECO:0000259" key="9">
    <source>
        <dbReference type="Pfam" id="PF07291"/>
    </source>
</evidence>
<evidence type="ECO:0000256" key="3">
    <source>
        <dbReference type="ARBA" id="ARBA00004856"/>
    </source>
</evidence>
<keyword evidence="7 8" id="KW-0472">Membrane</keyword>
<feature type="domain" description="Methylamine utilisation protein MauE" evidence="9">
    <location>
        <begin position="6"/>
        <end position="139"/>
    </location>
</feature>
<protein>
    <recommendedName>
        <fullName evidence="4">Methylamine utilization protein MauE</fullName>
    </recommendedName>
</protein>
<comment type="subcellular location">
    <subcellularLocation>
        <location evidence="2">Membrane</location>
        <topology evidence="2">Multi-pass membrane protein</topology>
    </subcellularLocation>
</comment>
<dbReference type="InterPro" id="IPR009908">
    <property type="entry name" value="Methylamine_util_MauE"/>
</dbReference>
<name>A0A158EDG7_9BURK</name>
<evidence type="ECO:0000256" key="5">
    <source>
        <dbReference type="ARBA" id="ARBA00022692"/>
    </source>
</evidence>
<evidence type="ECO:0000256" key="8">
    <source>
        <dbReference type="SAM" id="Phobius"/>
    </source>
</evidence>
<organism evidence="10 11">
    <name type="scientific">Caballeronia calidae</name>
    <dbReference type="NCBI Taxonomy" id="1777139"/>
    <lineage>
        <taxon>Bacteria</taxon>
        <taxon>Pseudomonadati</taxon>
        <taxon>Pseudomonadota</taxon>
        <taxon>Betaproteobacteria</taxon>
        <taxon>Burkholderiales</taxon>
        <taxon>Burkholderiaceae</taxon>
        <taxon>Caballeronia</taxon>
    </lineage>
</organism>
<evidence type="ECO:0000256" key="7">
    <source>
        <dbReference type="ARBA" id="ARBA00023136"/>
    </source>
</evidence>
<dbReference type="GO" id="GO:0016020">
    <property type="term" value="C:membrane"/>
    <property type="evidence" value="ECO:0007669"/>
    <property type="project" value="UniProtKB-SubCell"/>
</dbReference>
<feature type="transmembrane region" description="Helical" evidence="8">
    <location>
        <begin position="6"/>
        <end position="26"/>
    </location>
</feature>
<comment type="function">
    <text evidence="1">May be specifically involved in the processing, transport, and/or maturation of the MADH beta-subunit.</text>
</comment>
<dbReference type="EMBL" id="FCOX02000071">
    <property type="protein sequence ID" value="SAL04939.1"/>
    <property type="molecule type" value="Genomic_DNA"/>
</dbReference>
<evidence type="ECO:0000256" key="4">
    <source>
        <dbReference type="ARBA" id="ARBA00019078"/>
    </source>
</evidence>
<proteinExistence type="predicted"/>
<feature type="transmembrane region" description="Helical" evidence="8">
    <location>
        <begin position="120"/>
        <end position="140"/>
    </location>
</feature>
<evidence type="ECO:0000313" key="10">
    <source>
        <dbReference type="EMBL" id="SAL04939.1"/>
    </source>
</evidence>
<evidence type="ECO:0000313" key="11">
    <source>
        <dbReference type="Proteomes" id="UP000071859"/>
    </source>
</evidence>
<evidence type="ECO:0000256" key="6">
    <source>
        <dbReference type="ARBA" id="ARBA00022989"/>
    </source>
</evidence>
<keyword evidence="11" id="KW-1185">Reference proteome</keyword>
<dbReference type="OrthoDB" id="9180460at2"/>
<feature type="transmembrane region" description="Helical" evidence="8">
    <location>
        <begin position="74"/>
        <end position="94"/>
    </location>
</feature>
<feature type="transmembrane region" description="Helical" evidence="8">
    <location>
        <begin position="38"/>
        <end position="68"/>
    </location>
</feature>
<evidence type="ECO:0000256" key="1">
    <source>
        <dbReference type="ARBA" id="ARBA00003475"/>
    </source>
</evidence>
<dbReference type="GO" id="GO:0030416">
    <property type="term" value="P:methylamine metabolic process"/>
    <property type="evidence" value="ECO:0007669"/>
    <property type="project" value="InterPro"/>
</dbReference>
<gene>
    <name evidence="10" type="ORF">AWB78_07204</name>
</gene>
<keyword evidence="6 8" id="KW-1133">Transmembrane helix</keyword>
<keyword evidence="5 8" id="KW-0812">Transmembrane</keyword>
<dbReference type="AlphaFoldDB" id="A0A158EDG7"/>
<dbReference type="Proteomes" id="UP000071859">
    <property type="component" value="Unassembled WGS sequence"/>
</dbReference>
<dbReference type="UniPathway" id="UPA00895"/>